<dbReference type="KEGG" id="kpin:30169731"/>
<evidence type="ECO:0000313" key="4">
    <source>
        <dbReference type="Proteomes" id="UP000094020"/>
    </source>
</evidence>
<evidence type="ECO:0000313" key="2">
    <source>
        <dbReference type="EMBL" id="OCF52077.1"/>
    </source>
</evidence>
<dbReference type="GeneID" id="30169731"/>
<evidence type="ECO:0000313" key="3">
    <source>
        <dbReference type="EMBL" id="WWC69693.1"/>
    </source>
</evidence>
<dbReference type="RefSeq" id="XP_019013296.1">
    <property type="nucleotide sequence ID" value="XM_019153135.1"/>
</dbReference>
<reference evidence="2" key="1">
    <citation type="submission" date="2013-07" db="EMBL/GenBank/DDBJ databases">
        <title>The Genome Sequence of Cryptococcus pinus CBS10737.</title>
        <authorList>
            <consortium name="The Broad Institute Genome Sequencing Platform"/>
            <person name="Cuomo C."/>
            <person name="Litvintseva A."/>
            <person name="Chen Y."/>
            <person name="Heitman J."/>
            <person name="Sun S."/>
            <person name="Springer D."/>
            <person name="Dromer F."/>
            <person name="Young S.K."/>
            <person name="Zeng Q."/>
            <person name="Gargeya S."/>
            <person name="Fitzgerald M."/>
            <person name="Abouelleil A."/>
            <person name="Alvarado L."/>
            <person name="Berlin A.M."/>
            <person name="Chapman S.B."/>
            <person name="Dewar J."/>
            <person name="Goldberg J."/>
            <person name="Griggs A."/>
            <person name="Gujja S."/>
            <person name="Hansen M."/>
            <person name="Howarth C."/>
            <person name="Imamovic A."/>
            <person name="Larimer J."/>
            <person name="McCowan C."/>
            <person name="Murphy C."/>
            <person name="Pearson M."/>
            <person name="Priest M."/>
            <person name="Roberts A."/>
            <person name="Saif S."/>
            <person name="Shea T."/>
            <person name="Sykes S."/>
            <person name="Wortman J."/>
            <person name="Nusbaum C."/>
            <person name="Birren B."/>
        </authorList>
    </citation>
    <scope>NUCLEOTIDE SEQUENCE [LARGE SCALE GENOMIC DNA]</scope>
    <source>
        <strain evidence="2">CBS 10737</strain>
    </source>
</reference>
<sequence length="176" mass="19777">MTFDQQSHISSDQTMTDTGKFDSNKNSSTDLEDILRHAPHIAKSAWRGVRGEEGTSFPARHRAGCQWPSVQNCSETCGESVEDADIVDILKTDETIKGKKKIKVVDDQTYTAYSIDPMKKEFIIVPQPTGDNENIRSIKRDMIISDKMWNVPGSHTVKWNEFPDDPTCSGYYIASS</sequence>
<gene>
    <name evidence="2" type="ORF">I206_01362</name>
    <name evidence="3" type="ORF">I206_103636</name>
</gene>
<keyword evidence="4" id="KW-1185">Reference proteome</keyword>
<proteinExistence type="predicted"/>
<reference evidence="3" key="2">
    <citation type="submission" date="2013-07" db="EMBL/GenBank/DDBJ databases">
        <authorList>
            <consortium name="The Broad Institute Genome Sequencing Platform"/>
            <person name="Cuomo C."/>
            <person name="Litvintseva A."/>
            <person name="Chen Y."/>
            <person name="Heitman J."/>
            <person name="Sun S."/>
            <person name="Springer D."/>
            <person name="Dromer F."/>
            <person name="Young S.K."/>
            <person name="Zeng Q."/>
            <person name="Gargeya S."/>
            <person name="Fitzgerald M."/>
            <person name="Abouelleil A."/>
            <person name="Alvarado L."/>
            <person name="Berlin A.M."/>
            <person name="Chapman S.B."/>
            <person name="Dewar J."/>
            <person name="Goldberg J."/>
            <person name="Griggs A."/>
            <person name="Gujja S."/>
            <person name="Hansen M."/>
            <person name="Howarth C."/>
            <person name="Imamovic A."/>
            <person name="Larimer J."/>
            <person name="McCowan C."/>
            <person name="Murphy C."/>
            <person name="Pearson M."/>
            <person name="Priest M."/>
            <person name="Roberts A."/>
            <person name="Saif S."/>
            <person name="Shea T."/>
            <person name="Sykes S."/>
            <person name="Wortman J."/>
            <person name="Nusbaum C."/>
            <person name="Birren B."/>
        </authorList>
    </citation>
    <scope>NUCLEOTIDE SEQUENCE</scope>
    <source>
        <strain evidence="3">CBS 10737</strain>
    </source>
</reference>
<dbReference type="EMBL" id="CP144522">
    <property type="protein sequence ID" value="WWC69693.1"/>
    <property type="molecule type" value="Genomic_DNA"/>
</dbReference>
<accession>A0A1B9I9D5</accession>
<dbReference type="EMBL" id="KI894008">
    <property type="protein sequence ID" value="OCF52077.1"/>
    <property type="molecule type" value="Genomic_DNA"/>
</dbReference>
<organism evidence="2">
    <name type="scientific">Kwoniella pini CBS 10737</name>
    <dbReference type="NCBI Taxonomy" id="1296096"/>
    <lineage>
        <taxon>Eukaryota</taxon>
        <taxon>Fungi</taxon>
        <taxon>Dikarya</taxon>
        <taxon>Basidiomycota</taxon>
        <taxon>Agaricomycotina</taxon>
        <taxon>Tremellomycetes</taxon>
        <taxon>Tremellales</taxon>
        <taxon>Cryptococcaceae</taxon>
        <taxon>Kwoniella</taxon>
    </lineage>
</organism>
<reference evidence="3" key="4">
    <citation type="submission" date="2024-02" db="EMBL/GenBank/DDBJ databases">
        <title>Comparative genomics of Cryptococcus and Kwoniella reveals pathogenesis evolution and contrasting modes of karyotype evolution via chromosome fusion or intercentromeric recombination.</title>
        <authorList>
            <person name="Coelho M.A."/>
            <person name="David-Palma M."/>
            <person name="Shea T."/>
            <person name="Bowers K."/>
            <person name="McGinley-Smith S."/>
            <person name="Mohammad A.W."/>
            <person name="Gnirke A."/>
            <person name="Yurkov A.M."/>
            <person name="Nowrousian M."/>
            <person name="Sun S."/>
            <person name="Cuomo C.A."/>
            <person name="Heitman J."/>
        </authorList>
    </citation>
    <scope>NUCLEOTIDE SEQUENCE</scope>
    <source>
        <strain evidence="3">CBS 10737</strain>
    </source>
</reference>
<feature type="region of interest" description="Disordered" evidence="1">
    <location>
        <begin position="1"/>
        <end position="31"/>
    </location>
</feature>
<dbReference type="AlphaFoldDB" id="A0A1B9I9D5"/>
<dbReference type="Proteomes" id="UP000094020">
    <property type="component" value="Chromosome 4"/>
</dbReference>
<protein>
    <submittedName>
        <fullName evidence="2">Uncharacterized protein</fullName>
    </submittedName>
</protein>
<evidence type="ECO:0000256" key="1">
    <source>
        <dbReference type="SAM" id="MobiDB-lite"/>
    </source>
</evidence>
<reference evidence="2" key="3">
    <citation type="submission" date="2016-07" db="EMBL/GenBank/DDBJ databases">
        <title>Evolution of pathogenesis and genome organization in the Tremellales.</title>
        <authorList>
            <person name="Cuomo C."/>
            <person name="Litvintseva A."/>
            <person name="Heitman J."/>
            <person name="Chen Y."/>
            <person name="Sun S."/>
            <person name="Springer D."/>
            <person name="Dromer F."/>
            <person name="Young S."/>
            <person name="Zeng Q."/>
            <person name="Chapman S."/>
            <person name="Gujja S."/>
            <person name="Saif S."/>
            <person name="Birren B."/>
        </authorList>
    </citation>
    <scope>NUCLEOTIDE SEQUENCE</scope>
    <source>
        <strain evidence="2">CBS 10737</strain>
    </source>
</reference>
<name>A0A1B9I9D5_9TREE</name>
<feature type="compositionally biased region" description="Polar residues" evidence="1">
    <location>
        <begin position="1"/>
        <end position="17"/>
    </location>
</feature>